<dbReference type="GeneID" id="92072393"/>
<dbReference type="EMBL" id="JAQQWE010000002">
    <property type="protein sequence ID" value="KAK7962284.1"/>
    <property type="molecule type" value="Genomic_DNA"/>
</dbReference>
<dbReference type="Proteomes" id="UP001391051">
    <property type="component" value="Unassembled WGS sequence"/>
</dbReference>
<proteinExistence type="predicted"/>
<dbReference type="RefSeq" id="XP_066704395.1">
    <property type="nucleotide sequence ID" value="XM_066839331.1"/>
</dbReference>
<protein>
    <submittedName>
        <fullName evidence="1">Uncharacterized protein</fullName>
    </submittedName>
</protein>
<reference evidence="1 2" key="1">
    <citation type="submission" date="2023-01" db="EMBL/GenBank/DDBJ databases">
        <title>Analysis of 21 Apiospora genomes using comparative genomics revels a genus with tremendous synthesis potential of carbohydrate active enzymes and secondary metabolites.</title>
        <authorList>
            <person name="Sorensen T."/>
        </authorList>
    </citation>
    <scope>NUCLEOTIDE SEQUENCE [LARGE SCALE GENOMIC DNA]</scope>
    <source>
        <strain evidence="1 2">CBS 24483</strain>
    </source>
</reference>
<keyword evidence="2" id="KW-1185">Reference proteome</keyword>
<accession>A0ABR1QQR7</accession>
<sequence length="176" mass="19347">MMKTDYYRRHKNIVYTSYAWDGLTFATTGSRSAPLEISSLCNNTVLLQVLIEVSVTTTNICIRGCSNRALPLNLTAAYSLGHRFYPKGKVWLRCLSPARVLEIFQSQVDEGLARCVAIAAMHVFGRLDISGQVFERTRFGNGRTGHSSGARSIGQLFVQVGELLHVAARGTSSSNC</sequence>
<name>A0ABR1QQR7_9PEZI</name>
<evidence type="ECO:0000313" key="2">
    <source>
        <dbReference type="Proteomes" id="UP001391051"/>
    </source>
</evidence>
<comment type="caution">
    <text evidence="1">The sequence shown here is derived from an EMBL/GenBank/DDBJ whole genome shotgun (WGS) entry which is preliminary data.</text>
</comment>
<gene>
    <name evidence="1" type="ORF">PG986_003109</name>
</gene>
<evidence type="ECO:0000313" key="1">
    <source>
        <dbReference type="EMBL" id="KAK7962284.1"/>
    </source>
</evidence>
<organism evidence="1 2">
    <name type="scientific">Apiospora aurea</name>
    <dbReference type="NCBI Taxonomy" id="335848"/>
    <lineage>
        <taxon>Eukaryota</taxon>
        <taxon>Fungi</taxon>
        <taxon>Dikarya</taxon>
        <taxon>Ascomycota</taxon>
        <taxon>Pezizomycotina</taxon>
        <taxon>Sordariomycetes</taxon>
        <taxon>Xylariomycetidae</taxon>
        <taxon>Amphisphaeriales</taxon>
        <taxon>Apiosporaceae</taxon>
        <taxon>Apiospora</taxon>
    </lineage>
</organism>